<keyword evidence="1" id="KW-1133">Transmembrane helix</keyword>
<evidence type="ECO:0000313" key="2">
    <source>
        <dbReference type="EMBL" id="VAW21658.1"/>
    </source>
</evidence>
<proteinExistence type="predicted"/>
<protein>
    <recommendedName>
        <fullName evidence="3">YokE-like PH domain-containing protein</fullName>
    </recommendedName>
</protein>
<feature type="transmembrane region" description="Helical" evidence="1">
    <location>
        <begin position="35"/>
        <end position="57"/>
    </location>
</feature>
<gene>
    <name evidence="2" type="ORF">MNBD_ALPHA11-278</name>
</gene>
<sequence length="144" mass="15850">MPKLTDELVQETLSAHLQDGEALKHWAFGIKQPSILLMVPLFALAILPGVIATQMLTKNYLIGLTDKRLIVLQVKSMTNAELKALTEYSNEELKASTVSFKAGKLFTHLGVESAEKPFKAKFHRMFSKGNREHAVAIGEAISAS</sequence>
<evidence type="ECO:0000256" key="1">
    <source>
        <dbReference type="SAM" id="Phobius"/>
    </source>
</evidence>
<dbReference type="AlphaFoldDB" id="A0A3B0TUJ3"/>
<reference evidence="2" key="1">
    <citation type="submission" date="2018-06" db="EMBL/GenBank/DDBJ databases">
        <authorList>
            <person name="Zhirakovskaya E."/>
        </authorList>
    </citation>
    <scope>NUCLEOTIDE SEQUENCE</scope>
</reference>
<keyword evidence="1" id="KW-0812">Transmembrane</keyword>
<keyword evidence="1" id="KW-0472">Membrane</keyword>
<dbReference type="EMBL" id="UOEQ01000367">
    <property type="protein sequence ID" value="VAW21658.1"/>
    <property type="molecule type" value="Genomic_DNA"/>
</dbReference>
<evidence type="ECO:0008006" key="3">
    <source>
        <dbReference type="Google" id="ProtNLM"/>
    </source>
</evidence>
<accession>A0A3B0TUJ3</accession>
<organism evidence="2">
    <name type="scientific">hydrothermal vent metagenome</name>
    <dbReference type="NCBI Taxonomy" id="652676"/>
    <lineage>
        <taxon>unclassified sequences</taxon>
        <taxon>metagenomes</taxon>
        <taxon>ecological metagenomes</taxon>
    </lineage>
</organism>
<name>A0A3B0TUJ3_9ZZZZ</name>